<evidence type="ECO:0000313" key="1">
    <source>
        <dbReference type="EnsemblPlants" id="AVESA.00010b.r2.UnG1424300.1.CDS"/>
    </source>
</evidence>
<dbReference type="EnsemblPlants" id="AVESA.00010b.r2.UnG1424300.1">
    <property type="protein sequence ID" value="AVESA.00010b.r2.UnG1424300.1.CDS"/>
    <property type="gene ID" value="AVESA.00010b.r2.UnG1424300"/>
</dbReference>
<proteinExistence type="predicted"/>
<sequence length="650" mass="74680">MLKQYCISSHIVHYDWPIHAGNYWVCNGNIPPEKSDRAWQVVDVLQRESWLFNNENRLNSDESKTMLSSHLATSVERMQYWMSMETCGFVQSHSGVILENMLQHSHMLGVLKLSWCTFSFSSPPFLCCYSLRFLWLEHCQDLRTRTRSTDHYQTDAGEELDTITNISWECYKNLWVLDLRYTDCDRILSAEVMDLMTHLRELNVMGAQNWDMSHLQGRLCNIRKLRVTKSTCCFNNNVFSEMESIEILEFSGNTIIQGMTSLSGPASNTSLKTVIIDGCDGLEVISFRGCKELKDLFLKGSLGSLEVLDLSGTKVKILDLGGVQSTLPKRIILLGCEKLRAILWPESLKRPDVLQIDTTSTSMSARGGESLHVHPHADRSLQQQKEELYKDGWQISLMDARLLRSLSPIRGFLRREAALHIDIYSRDILDGSNFQGTSSDKLGKVQPRTSTVMESEYRDVLKGGPVEVMMMCECPEVRRRWWHMHTTCIIKMITNGQDTNHLEDSTSGSTSALLLPSFICETTNSLHVYDNSSITSIPKPPKGSGWKFLVWCRVERFPKLHTVFTLPHGSDLVSFEYLQTFWASQLLSARYIWDKPYCFNKLEFLHVDHCPRLVHVLPLSTRWGYSYSLETLEIVYCGDLEEYFEELMSR</sequence>
<name>A0ACD6ASS6_AVESA</name>
<reference evidence="1" key="1">
    <citation type="submission" date="2025-09" db="UniProtKB">
        <authorList>
            <consortium name="EnsemblPlants"/>
        </authorList>
    </citation>
    <scope>IDENTIFICATION</scope>
</reference>
<keyword evidence="2" id="KW-1185">Reference proteome</keyword>
<protein>
    <submittedName>
        <fullName evidence="1">Uncharacterized protein</fullName>
    </submittedName>
</protein>
<evidence type="ECO:0000313" key="2">
    <source>
        <dbReference type="Proteomes" id="UP001732700"/>
    </source>
</evidence>
<dbReference type="Proteomes" id="UP001732700">
    <property type="component" value="Unassembled WGS sequence"/>
</dbReference>
<organism evidence="1 2">
    <name type="scientific">Avena sativa</name>
    <name type="common">Oat</name>
    <dbReference type="NCBI Taxonomy" id="4498"/>
    <lineage>
        <taxon>Eukaryota</taxon>
        <taxon>Viridiplantae</taxon>
        <taxon>Streptophyta</taxon>
        <taxon>Embryophyta</taxon>
        <taxon>Tracheophyta</taxon>
        <taxon>Spermatophyta</taxon>
        <taxon>Magnoliopsida</taxon>
        <taxon>Liliopsida</taxon>
        <taxon>Poales</taxon>
        <taxon>Poaceae</taxon>
        <taxon>BOP clade</taxon>
        <taxon>Pooideae</taxon>
        <taxon>Poodae</taxon>
        <taxon>Poeae</taxon>
        <taxon>Poeae Chloroplast Group 1 (Aveneae type)</taxon>
        <taxon>Aveninae</taxon>
        <taxon>Avena</taxon>
    </lineage>
</organism>
<accession>A0ACD6ASS6</accession>